<dbReference type="eggNOG" id="ENOG502SG47">
    <property type="taxonomic scope" value="Eukaryota"/>
</dbReference>
<dbReference type="InterPro" id="IPR015034">
    <property type="entry name" value="Bles03"/>
</dbReference>
<dbReference type="PANTHER" id="PTHR31977">
    <property type="entry name" value="UPF0696 PROTEIN C11ORF68"/>
    <property type="match status" value="1"/>
</dbReference>
<feature type="region of interest" description="Disordered" evidence="2">
    <location>
        <begin position="155"/>
        <end position="174"/>
    </location>
</feature>
<evidence type="ECO:0008006" key="5">
    <source>
        <dbReference type="Google" id="ProtNLM"/>
    </source>
</evidence>
<gene>
    <name evidence="3" type="ORF">UREG_07602</name>
</gene>
<dbReference type="InterPro" id="IPR023398">
    <property type="entry name" value="TIF_eIF4e-like"/>
</dbReference>
<dbReference type="GeneID" id="8437855"/>
<evidence type="ECO:0000313" key="4">
    <source>
        <dbReference type="Proteomes" id="UP000002058"/>
    </source>
</evidence>
<evidence type="ECO:0000256" key="1">
    <source>
        <dbReference type="ARBA" id="ARBA00010568"/>
    </source>
</evidence>
<dbReference type="InParanoid" id="C4JZK1"/>
<evidence type="ECO:0000256" key="2">
    <source>
        <dbReference type="SAM" id="MobiDB-lite"/>
    </source>
</evidence>
<dbReference type="Pfam" id="PF08939">
    <property type="entry name" value="Bles03"/>
    <property type="match status" value="1"/>
</dbReference>
<dbReference type="EMBL" id="CH476619">
    <property type="protein sequence ID" value="EEP82737.1"/>
    <property type="molecule type" value="Genomic_DNA"/>
</dbReference>
<evidence type="ECO:0000313" key="3">
    <source>
        <dbReference type="EMBL" id="EEP82737.1"/>
    </source>
</evidence>
<protein>
    <recommendedName>
        <fullName evidence="5">DUF1917 domain-containing protein</fullName>
    </recommendedName>
</protein>
<dbReference type="HOGENOM" id="CLU_051869_0_2_1"/>
<dbReference type="SUPFAM" id="SSF55418">
    <property type="entry name" value="eIF4e-like"/>
    <property type="match status" value="1"/>
</dbReference>
<dbReference type="AlphaFoldDB" id="C4JZK1"/>
<keyword evidence="4" id="KW-1185">Reference proteome</keyword>
<proteinExistence type="inferred from homology"/>
<dbReference type="Proteomes" id="UP000002058">
    <property type="component" value="Unassembled WGS sequence"/>
</dbReference>
<dbReference type="OrthoDB" id="10067381at2759"/>
<reference evidence="4" key="1">
    <citation type="journal article" date="2009" name="Genome Res.">
        <title>Comparative genomic analyses of the human fungal pathogens Coccidioides and their relatives.</title>
        <authorList>
            <person name="Sharpton T.J."/>
            <person name="Stajich J.E."/>
            <person name="Rounsley S.D."/>
            <person name="Gardner M.J."/>
            <person name="Wortman J.R."/>
            <person name="Jordar V.S."/>
            <person name="Maiti R."/>
            <person name="Kodira C.D."/>
            <person name="Neafsey D.E."/>
            <person name="Zeng Q."/>
            <person name="Hung C.-Y."/>
            <person name="McMahan C."/>
            <person name="Muszewska A."/>
            <person name="Grynberg M."/>
            <person name="Mandel M.A."/>
            <person name="Kellner E.M."/>
            <person name="Barker B.M."/>
            <person name="Galgiani J.N."/>
            <person name="Orbach M.J."/>
            <person name="Kirkland T.N."/>
            <person name="Cole G.T."/>
            <person name="Henn M.R."/>
            <person name="Birren B.W."/>
            <person name="Taylor J.W."/>
        </authorList>
    </citation>
    <scope>NUCLEOTIDE SEQUENCE [LARGE SCALE GENOMIC DNA]</scope>
    <source>
        <strain evidence="4">UAMH 1704</strain>
    </source>
</reference>
<comment type="similarity">
    <text evidence="1">Belongs to the UPF0696 family.</text>
</comment>
<dbReference type="PANTHER" id="PTHR31977:SF1">
    <property type="entry name" value="UPF0696 PROTEIN C11ORF68"/>
    <property type="match status" value="1"/>
</dbReference>
<dbReference type="Gene3D" id="3.30.760.10">
    <property type="entry name" value="RNA Cap, Translation Initiation Factor Eif4e"/>
    <property type="match status" value="1"/>
</dbReference>
<dbReference type="KEGG" id="ure:UREG_07602"/>
<dbReference type="RefSeq" id="XP_002582829.1">
    <property type="nucleotide sequence ID" value="XM_002582783.1"/>
</dbReference>
<sequence>MPPQPKLESFISDDSSFYGDEDEISEMEDRAAEFDPIRYWRTSHSTNLAVIAYSQRLAAENRPSTECLDGATIIETEVTQRHPHDGREYCRQATESVASFINRLPPSTTKAADIGPWIFIANREAPRPVVPNIDRLIENGGRLLEDFEEDLAEIQNEPKSKSSAGKAAVTRKINSKRRKLETDLLQTARDNGLATGKWMLFPSAESLDETWAAVADATAKGTLGIEAKVATDPENGASSKPRLICVYTRDFWDKEDVRRVLLKLVDMGVVSKAKGSSARPIYYKCDVYTHLNIMSGNKWGLKPTLCSSTEVLANKL</sequence>
<dbReference type="VEuPathDB" id="FungiDB:UREG_07602"/>
<feature type="region of interest" description="Disordered" evidence="2">
    <location>
        <begin position="1"/>
        <end position="23"/>
    </location>
</feature>
<organism evidence="3 4">
    <name type="scientific">Uncinocarpus reesii (strain UAMH 1704)</name>
    <dbReference type="NCBI Taxonomy" id="336963"/>
    <lineage>
        <taxon>Eukaryota</taxon>
        <taxon>Fungi</taxon>
        <taxon>Dikarya</taxon>
        <taxon>Ascomycota</taxon>
        <taxon>Pezizomycotina</taxon>
        <taxon>Eurotiomycetes</taxon>
        <taxon>Eurotiomycetidae</taxon>
        <taxon>Onygenales</taxon>
        <taxon>Onygenaceae</taxon>
        <taxon>Uncinocarpus</taxon>
    </lineage>
</organism>
<accession>C4JZK1</accession>
<dbReference type="OMA" id="RPIYYKC"/>
<name>C4JZK1_UNCRE</name>